<protein>
    <submittedName>
        <fullName evidence="2">Uncharacterized protein</fullName>
    </submittedName>
</protein>
<dbReference type="Proteomes" id="UP000738325">
    <property type="component" value="Unassembled WGS sequence"/>
</dbReference>
<dbReference type="AlphaFoldDB" id="A0A9P6R2B7"/>
<sequence length="99" mass="11062">MSTVDPLKRTRQDDAFDGTQAAADRPHLLDQDVLTDAHTGKVPSNDTSTTSLPQTEISTRPRPLVPLDPAYVRKREEALALANEILRQRCAQKLDRLNE</sequence>
<proteinExistence type="predicted"/>
<evidence type="ECO:0000256" key="1">
    <source>
        <dbReference type="SAM" id="MobiDB-lite"/>
    </source>
</evidence>
<evidence type="ECO:0000313" key="3">
    <source>
        <dbReference type="Proteomes" id="UP000738325"/>
    </source>
</evidence>
<name>A0A9P6R2B7_9FUNG</name>
<evidence type="ECO:0000313" key="2">
    <source>
        <dbReference type="EMBL" id="KAG0307125.1"/>
    </source>
</evidence>
<keyword evidence="3" id="KW-1185">Reference proteome</keyword>
<comment type="caution">
    <text evidence="2">The sequence shown here is derived from an EMBL/GenBank/DDBJ whole genome shotgun (WGS) entry which is preliminary data.</text>
</comment>
<feature type="compositionally biased region" description="Polar residues" evidence="1">
    <location>
        <begin position="42"/>
        <end position="58"/>
    </location>
</feature>
<feature type="compositionally biased region" description="Basic and acidic residues" evidence="1">
    <location>
        <begin position="1"/>
        <end position="14"/>
    </location>
</feature>
<reference evidence="2" key="1">
    <citation type="journal article" date="2020" name="Fungal Divers.">
        <title>Resolving the Mortierellaceae phylogeny through synthesis of multi-gene phylogenetics and phylogenomics.</title>
        <authorList>
            <person name="Vandepol N."/>
            <person name="Liber J."/>
            <person name="Desiro A."/>
            <person name="Na H."/>
            <person name="Kennedy M."/>
            <person name="Barry K."/>
            <person name="Grigoriev I.V."/>
            <person name="Miller A.N."/>
            <person name="O'Donnell K."/>
            <person name="Stajich J.E."/>
            <person name="Bonito G."/>
        </authorList>
    </citation>
    <scope>NUCLEOTIDE SEQUENCE</scope>
    <source>
        <strain evidence="2">REB-010B</strain>
    </source>
</reference>
<feature type="non-terminal residue" evidence="2">
    <location>
        <position position="99"/>
    </location>
</feature>
<accession>A0A9P6R2B7</accession>
<feature type="region of interest" description="Disordered" evidence="1">
    <location>
        <begin position="1"/>
        <end position="65"/>
    </location>
</feature>
<dbReference type="EMBL" id="JAAAIP010001399">
    <property type="protein sequence ID" value="KAG0307125.1"/>
    <property type="molecule type" value="Genomic_DNA"/>
</dbReference>
<organism evidence="2 3">
    <name type="scientific">Dissophora globulifera</name>
    <dbReference type="NCBI Taxonomy" id="979702"/>
    <lineage>
        <taxon>Eukaryota</taxon>
        <taxon>Fungi</taxon>
        <taxon>Fungi incertae sedis</taxon>
        <taxon>Mucoromycota</taxon>
        <taxon>Mortierellomycotina</taxon>
        <taxon>Mortierellomycetes</taxon>
        <taxon>Mortierellales</taxon>
        <taxon>Mortierellaceae</taxon>
        <taxon>Dissophora</taxon>
    </lineage>
</organism>
<gene>
    <name evidence="2" type="ORF">BGZ99_001523</name>
</gene>